<dbReference type="Gene3D" id="1.25.40.10">
    <property type="entry name" value="Tetratricopeptide repeat domain"/>
    <property type="match status" value="1"/>
</dbReference>
<dbReference type="Proteomes" id="UP001172457">
    <property type="component" value="Chromosome 3"/>
</dbReference>
<dbReference type="InterPro" id="IPR011990">
    <property type="entry name" value="TPR-like_helical_dom_sf"/>
</dbReference>
<accession>A0AA38TAN6</accession>
<feature type="repeat" description="PPR" evidence="2">
    <location>
        <begin position="97"/>
        <end position="131"/>
    </location>
</feature>
<evidence type="ECO:0008006" key="5">
    <source>
        <dbReference type="Google" id="ProtNLM"/>
    </source>
</evidence>
<organism evidence="3 4">
    <name type="scientific">Centaurea solstitialis</name>
    <name type="common">yellow star-thistle</name>
    <dbReference type="NCBI Taxonomy" id="347529"/>
    <lineage>
        <taxon>Eukaryota</taxon>
        <taxon>Viridiplantae</taxon>
        <taxon>Streptophyta</taxon>
        <taxon>Embryophyta</taxon>
        <taxon>Tracheophyta</taxon>
        <taxon>Spermatophyta</taxon>
        <taxon>Magnoliopsida</taxon>
        <taxon>eudicotyledons</taxon>
        <taxon>Gunneridae</taxon>
        <taxon>Pentapetalae</taxon>
        <taxon>asterids</taxon>
        <taxon>campanulids</taxon>
        <taxon>Asterales</taxon>
        <taxon>Asteraceae</taxon>
        <taxon>Carduoideae</taxon>
        <taxon>Cardueae</taxon>
        <taxon>Centaureinae</taxon>
        <taxon>Centaurea</taxon>
    </lineage>
</organism>
<dbReference type="PROSITE" id="PS51375">
    <property type="entry name" value="PPR"/>
    <property type="match status" value="1"/>
</dbReference>
<dbReference type="AlphaFoldDB" id="A0AA38TAN6"/>
<proteinExistence type="predicted"/>
<protein>
    <recommendedName>
        <fullName evidence="5">Pentatricopeptide repeat-containing protein</fullName>
    </recommendedName>
</protein>
<keyword evidence="1" id="KW-0677">Repeat</keyword>
<gene>
    <name evidence="3" type="ORF">OSB04_012058</name>
</gene>
<dbReference type="InterPro" id="IPR002885">
    <property type="entry name" value="PPR_rpt"/>
</dbReference>
<comment type="caution">
    <text evidence="3">The sequence shown here is derived from an EMBL/GenBank/DDBJ whole genome shotgun (WGS) entry which is preliminary data.</text>
</comment>
<evidence type="ECO:0000256" key="1">
    <source>
        <dbReference type="ARBA" id="ARBA00022737"/>
    </source>
</evidence>
<sequence>MLIDHISSGSLDDSLLKLIGKLVPKEGKEAAFLDEDNEGCFFFPHNSTSCSKQLRKRSSLVFLLMCTLLPLSSSVTVKCLARFVMVAYCFRRGVVPDVYTFSTLLNGLILEERILEAKRLFKKLTKRNFVYLM</sequence>
<dbReference type="Pfam" id="PF12854">
    <property type="entry name" value="PPR_1"/>
    <property type="match status" value="1"/>
</dbReference>
<name>A0AA38TAN6_9ASTR</name>
<evidence type="ECO:0000256" key="2">
    <source>
        <dbReference type="PROSITE-ProRule" id="PRU00708"/>
    </source>
</evidence>
<evidence type="ECO:0000313" key="4">
    <source>
        <dbReference type="Proteomes" id="UP001172457"/>
    </source>
</evidence>
<evidence type="ECO:0000313" key="3">
    <source>
        <dbReference type="EMBL" id="KAJ9557444.1"/>
    </source>
</evidence>
<reference evidence="3" key="1">
    <citation type="submission" date="2023-03" db="EMBL/GenBank/DDBJ databases">
        <title>Chromosome-scale reference genome and RAD-based genetic map of yellow starthistle (Centaurea solstitialis) reveal putative structural variation and QTLs associated with invader traits.</title>
        <authorList>
            <person name="Reatini B."/>
            <person name="Cang F.A."/>
            <person name="Jiang Q."/>
            <person name="Mckibben M.T.W."/>
            <person name="Barker M.S."/>
            <person name="Rieseberg L.H."/>
            <person name="Dlugosch K.M."/>
        </authorList>
    </citation>
    <scope>NUCLEOTIDE SEQUENCE</scope>
    <source>
        <strain evidence="3">CAN-66</strain>
        <tissue evidence="3">Leaf</tissue>
    </source>
</reference>
<dbReference type="EMBL" id="JARYMX010000003">
    <property type="protein sequence ID" value="KAJ9557444.1"/>
    <property type="molecule type" value="Genomic_DNA"/>
</dbReference>
<keyword evidence="4" id="KW-1185">Reference proteome</keyword>